<evidence type="ECO:0000256" key="3">
    <source>
        <dbReference type="ARBA" id="ARBA00022801"/>
    </source>
</evidence>
<dbReference type="GO" id="GO:0008234">
    <property type="term" value="F:cysteine-type peptidase activity"/>
    <property type="evidence" value="ECO:0007669"/>
    <property type="project" value="InterPro"/>
</dbReference>
<proteinExistence type="inferred from homology"/>
<keyword evidence="2" id="KW-0645">Protease</keyword>
<reference evidence="5" key="1">
    <citation type="submission" date="2020-05" db="EMBL/GenBank/DDBJ databases">
        <title>WGS assembly of Panicum virgatum.</title>
        <authorList>
            <person name="Lovell J.T."/>
            <person name="Jenkins J."/>
            <person name="Shu S."/>
            <person name="Juenger T.E."/>
            <person name="Schmutz J."/>
        </authorList>
    </citation>
    <scope>NUCLEOTIDE SEQUENCE</scope>
    <source>
        <strain evidence="5">AP13</strain>
    </source>
</reference>
<dbReference type="Gene3D" id="3.40.395.10">
    <property type="entry name" value="Adenoviral Proteinase, Chain A"/>
    <property type="match status" value="1"/>
</dbReference>
<keyword evidence="6" id="KW-1185">Reference proteome</keyword>
<dbReference type="PANTHER" id="PTHR34835:SF77">
    <property type="entry name" value="OS08G0365200 PROTEIN"/>
    <property type="match status" value="1"/>
</dbReference>
<dbReference type="SUPFAM" id="SSF54001">
    <property type="entry name" value="Cysteine proteinases"/>
    <property type="match status" value="1"/>
</dbReference>
<dbReference type="PROSITE" id="PS50600">
    <property type="entry name" value="ULP_PROTEASE"/>
    <property type="match status" value="1"/>
</dbReference>
<feature type="domain" description="Ubiquitin-like protease family profile" evidence="4">
    <location>
        <begin position="566"/>
        <end position="753"/>
    </location>
</feature>
<accession>A0A8T0Q2Y2</accession>
<dbReference type="Proteomes" id="UP000823388">
    <property type="component" value="Chromosome 7N"/>
</dbReference>
<sequence>MDRLKIRFSSKRFTEVIDSLSEDQKAFVVKNGFHNLLAVRKFSVPLPLLEWVMGQVIVDHCEFKHRTKSFKLTKFMVHQMLGIPSGDIPIVLHNPAPKIRDQVAQHTSLSRHGAKLSIAEAVAKLLDDHVEDSFMMMFMLVALSTIICPSTQNFVNMSYLPFICDVDGIKQYDWYSHILNYMLSEVKKYQGFISSKDEGKIYVGSCLPLIVIAYMDSLDMTRHYANHRTFVYDVPRFCNISSDDFMFVANVDRDLSNPGRPSYGIIGFRPFSCSPYFEASASVESSATRNSIDSDHISDSPQQSFQILQSIQGLIEKHCDLLKSDVSDGILQQGQTVYSDIPAYLRPAFYNRLSLLSADILSCLPSPNCAIVSDDIGNNDNVLANKDSTFSSAQSLRNEHVTLEKDISNDDINYASSPIAQQSSCPFIPESISNPIHSVSEGRVCGTPAHQICVNPTSIINSVLADITHANTPELSSKTGYDSEACIDCSQTISKVNGKRNRRMGSSTIDRKQRKKRAAIPIDDGQDCVKIKLTHQMECSYIKYVRLNHFAENDEQLPTFISISGFQCSYDSFRLSLQPRGFVDNDLMSVYVQLFNHEHKHISGGRFDRNKIAFTPFLVDKLAVDYKTYVLQSTEPELTRISQEMEMSSADLLLFPLILNDHWILICINYLAKEVQVLDPAIRVSESVLPYNSLKHVVDNVVLNFQRTCSVAEIFDRDFLKYTFQVPRCPKHSSSMFQKFDSDIFVMMLMYHWNGSFAKKFAHLDASKFRKFIAHKLMTSDLNEAADHSTPLEEVAN</sequence>
<dbReference type="EMBL" id="CM029050">
    <property type="protein sequence ID" value="KAG2568230.1"/>
    <property type="molecule type" value="Genomic_DNA"/>
</dbReference>
<comment type="caution">
    <text evidence="5">The sequence shown here is derived from an EMBL/GenBank/DDBJ whole genome shotgun (WGS) entry which is preliminary data.</text>
</comment>
<dbReference type="AlphaFoldDB" id="A0A8T0Q2Y2"/>
<evidence type="ECO:0000256" key="1">
    <source>
        <dbReference type="ARBA" id="ARBA00005234"/>
    </source>
</evidence>
<dbReference type="InterPro" id="IPR038765">
    <property type="entry name" value="Papain-like_cys_pep_sf"/>
</dbReference>
<dbReference type="GO" id="GO:0006508">
    <property type="term" value="P:proteolysis"/>
    <property type="evidence" value="ECO:0007669"/>
    <property type="project" value="UniProtKB-KW"/>
</dbReference>
<keyword evidence="3" id="KW-0378">Hydrolase</keyword>
<gene>
    <name evidence="5" type="ORF">PVAP13_7NG304000</name>
</gene>
<comment type="similarity">
    <text evidence="1">Belongs to the peptidase C48 family.</text>
</comment>
<protein>
    <recommendedName>
        <fullName evidence="4">Ubiquitin-like protease family profile domain-containing protein</fullName>
    </recommendedName>
</protein>
<organism evidence="5 6">
    <name type="scientific">Panicum virgatum</name>
    <name type="common">Blackwell switchgrass</name>
    <dbReference type="NCBI Taxonomy" id="38727"/>
    <lineage>
        <taxon>Eukaryota</taxon>
        <taxon>Viridiplantae</taxon>
        <taxon>Streptophyta</taxon>
        <taxon>Embryophyta</taxon>
        <taxon>Tracheophyta</taxon>
        <taxon>Spermatophyta</taxon>
        <taxon>Magnoliopsida</taxon>
        <taxon>Liliopsida</taxon>
        <taxon>Poales</taxon>
        <taxon>Poaceae</taxon>
        <taxon>PACMAD clade</taxon>
        <taxon>Panicoideae</taxon>
        <taxon>Panicodae</taxon>
        <taxon>Paniceae</taxon>
        <taxon>Panicinae</taxon>
        <taxon>Panicum</taxon>
        <taxon>Panicum sect. Hiantes</taxon>
    </lineage>
</organism>
<evidence type="ECO:0000259" key="4">
    <source>
        <dbReference type="PROSITE" id="PS50600"/>
    </source>
</evidence>
<dbReference type="Pfam" id="PF02902">
    <property type="entry name" value="Peptidase_C48"/>
    <property type="match status" value="1"/>
</dbReference>
<name>A0A8T0Q2Y2_PANVG</name>
<dbReference type="OrthoDB" id="693131at2759"/>
<evidence type="ECO:0000313" key="6">
    <source>
        <dbReference type="Proteomes" id="UP000823388"/>
    </source>
</evidence>
<evidence type="ECO:0000313" key="5">
    <source>
        <dbReference type="EMBL" id="KAG2568230.1"/>
    </source>
</evidence>
<evidence type="ECO:0000256" key="2">
    <source>
        <dbReference type="ARBA" id="ARBA00022670"/>
    </source>
</evidence>
<dbReference type="PANTHER" id="PTHR34835">
    <property type="entry name" value="OS07G0283600 PROTEIN-RELATED"/>
    <property type="match status" value="1"/>
</dbReference>
<dbReference type="InterPro" id="IPR003653">
    <property type="entry name" value="Peptidase_C48_C"/>
</dbReference>